<keyword evidence="9 14" id="KW-1133">Transmembrane helix</keyword>
<dbReference type="OrthoDB" id="1920326at2759"/>
<dbReference type="CDD" id="cd06141">
    <property type="entry name" value="WRN_exo"/>
    <property type="match status" value="1"/>
</dbReference>
<dbReference type="PANTHER" id="PTHR13620">
    <property type="entry name" value="3-5 EXONUCLEASE"/>
    <property type="match status" value="1"/>
</dbReference>
<evidence type="ECO:0000256" key="6">
    <source>
        <dbReference type="ARBA" id="ARBA00022723"/>
    </source>
</evidence>
<dbReference type="AlphaFoldDB" id="A0A8B6H3C1"/>
<keyword evidence="17" id="KW-1185">Reference proteome</keyword>
<dbReference type="FunFam" id="3.30.420.10:FF:000041">
    <property type="entry name" value="Exonuclease 3'-5' domain containing 2"/>
    <property type="match status" value="1"/>
</dbReference>
<feature type="domain" description="3'-5' exonuclease" evidence="15">
    <location>
        <begin position="43"/>
        <end position="216"/>
    </location>
</feature>
<evidence type="ECO:0000313" key="17">
    <source>
        <dbReference type="Proteomes" id="UP000596742"/>
    </source>
</evidence>
<dbReference type="Proteomes" id="UP000596742">
    <property type="component" value="Unassembled WGS sequence"/>
</dbReference>
<keyword evidence="10" id="KW-0496">Mitochondrion</keyword>
<evidence type="ECO:0000256" key="8">
    <source>
        <dbReference type="ARBA" id="ARBA00022839"/>
    </source>
</evidence>
<evidence type="ECO:0000256" key="1">
    <source>
        <dbReference type="ARBA" id="ARBA00001936"/>
    </source>
</evidence>
<dbReference type="GO" id="GO:0003676">
    <property type="term" value="F:nucleic acid binding"/>
    <property type="evidence" value="ECO:0007669"/>
    <property type="project" value="InterPro"/>
</dbReference>
<keyword evidence="11 14" id="KW-0472">Membrane</keyword>
<comment type="caution">
    <text evidence="16">The sequence shown here is derived from an EMBL/GenBank/DDBJ whole genome shotgun (WGS) entry which is preliminary data.</text>
</comment>
<evidence type="ECO:0000313" key="16">
    <source>
        <dbReference type="EMBL" id="VDI72889.1"/>
    </source>
</evidence>
<gene>
    <name evidence="16" type="ORF">MGAL_10B002429</name>
</gene>
<sequence>MFRTSLVISKVVGTVLVGGLAAYLYLRFKDTKKYKPYKRKKEIFLIDNLEDYESFINTVRIEKVLGLDCEWVSFSGKRRPVALLQLATQLGQCALIRLDRMDSFPKSLQDILANKSILKVGVAVKEDGKKLHLDYGLVVNGCVDLRHVLNRVRGIYTCRSKGLQGQAESILGVMLDKSNRIRCGDWEADDFSQEQIEYAANDALVGVDIFMNLILAKMWGKKPDINIEDIFTVVDETEFWTFTRSLVQGTVDVNVGGPWNSKNPAYKGPQLTNDEEISVKDKETRAYVLRQRPLYYNCYLLAPDGESLCTCDIKKAEWYIEKGLADKVNDDPFTVQLKFEPAGRPASKDDYYLQEKENICVVCGSKDSFVRKQVVPKEYRRYFPPSLKDHASHDILLLCMSCHVRSTQYDTTLRYQLADECNAPIDMGSGTKQLSDQDLQKVRSAARALLNPKAKIPELRKTELKKTLEDFYGITDFSPEILTQAAEIEYRVDNRDYIPHGKLVVRSIKKSEGLHEFQKRWRQHFVNTMKPQYLPTNWSIDHKHERLETFTDFVLSN</sequence>
<dbReference type="GO" id="GO:0005634">
    <property type="term" value="C:nucleus"/>
    <property type="evidence" value="ECO:0007669"/>
    <property type="project" value="TreeGrafter"/>
</dbReference>
<organism evidence="16 17">
    <name type="scientific">Mytilus galloprovincialis</name>
    <name type="common">Mediterranean mussel</name>
    <dbReference type="NCBI Taxonomy" id="29158"/>
    <lineage>
        <taxon>Eukaryota</taxon>
        <taxon>Metazoa</taxon>
        <taxon>Spiralia</taxon>
        <taxon>Lophotrochozoa</taxon>
        <taxon>Mollusca</taxon>
        <taxon>Bivalvia</taxon>
        <taxon>Autobranchia</taxon>
        <taxon>Pteriomorphia</taxon>
        <taxon>Mytilida</taxon>
        <taxon>Mytiloidea</taxon>
        <taxon>Mytilidae</taxon>
        <taxon>Mytilinae</taxon>
        <taxon>Mytilus</taxon>
    </lineage>
</organism>
<evidence type="ECO:0000256" key="13">
    <source>
        <dbReference type="ARBA" id="ARBA00069878"/>
    </source>
</evidence>
<dbReference type="SMART" id="SM00474">
    <property type="entry name" value="35EXOc"/>
    <property type="match status" value="1"/>
</dbReference>
<reference evidence="16" key="1">
    <citation type="submission" date="2018-11" db="EMBL/GenBank/DDBJ databases">
        <authorList>
            <person name="Alioto T."/>
            <person name="Alioto T."/>
        </authorList>
    </citation>
    <scope>NUCLEOTIDE SEQUENCE</scope>
</reference>
<dbReference type="InterPro" id="IPR012337">
    <property type="entry name" value="RNaseH-like_sf"/>
</dbReference>
<evidence type="ECO:0000256" key="5">
    <source>
        <dbReference type="ARBA" id="ARBA00022722"/>
    </source>
</evidence>
<protein>
    <recommendedName>
        <fullName evidence="13">Exonuclease 3'-5' domain-containing protein 2</fullName>
    </recommendedName>
</protein>
<keyword evidence="4 14" id="KW-0812">Transmembrane</keyword>
<evidence type="ECO:0000256" key="9">
    <source>
        <dbReference type="ARBA" id="ARBA00022989"/>
    </source>
</evidence>
<evidence type="ECO:0000256" key="12">
    <source>
        <dbReference type="ARBA" id="ARBA00061005"/>
    </source>
</evidence>
<dbReference type="SUPFAM" id="SSF53098">
    <property type="entry name" value="Ribonuclease H-like"/>
    <property type="match status" value="1"/>
</dbReference>
<evidence type="ECO:0000256" key="4">
    <source>
        <dbReference type="ARBA" id="ARBA00022692"/>
    </source>
</evidence>
<evidence type="ECO:0000256" key="7">
    <source>
        <dbReference type="ARBA" id="ARBA00022801"/>
    </source>
</evidence>
<accession>A0A8B6H3C1</accession>
<dbReference type="PANTHER" id="PTHR13620:SF104">
    <property type="entry name" value="EXONUCLEASE 3'-5' DOMAIN-CONTAINING PROTEIN 2"/>
    <property type="match status" value="1"/>
</dbReference>
<keyword evidence="7" id="KW-0378">Hydrolase</keyword>
<evidence type="ECO:0000256" key="10">
    <source>
        <dbReference type="ARBA" id="ARBA00023128"/>
    </source>
</evidence>
<dbReference type="GO" id="GO:0006310">
    <property type="term" value="P:DNA recombination"/>
    <property type="evidence" value="ECO:0007669"/>
    <property type="project" value="UniProtKB-ARBA"/>
</dbReference>
<dbReference type="GO" id="GO:0031966">
    <property type="term" value="C:mitochondrial membrane"/>
    <property type="evidence" value="ECO:0007669"/>
    <property type="project" value="UniProtKB-SubCell"/>
</dbReference>
<dbReference type="InterPro" id="IPR002562">
    <property type="entry name" value="3'-5'_exonuclease_dom"/>
</dbReference>
<dbReference type="InterPro" id="IPR036397">
    <property type="entry name" value="RNaseH_sf"/>
</dbReference>
<dbReference type="InterPro" id="IPR051132">
    <property type="entry name" value="3-5_Exonuclease_domain"/>
</dbReference>
<evidence type="ECO:0000259" key="15">
    <source>
        <dbReference type="SMART" id="SM00474"/>
    </source>
</evidence>
<evidence type="ECO:0000256" key="3">
    <source>
        <dbReference type="ARBA" id="ARBA00004325"/>
    </source>
</evidence>
<keyword evidence="5" id="KW-0540">Nuclease</keyword>
<keyword evidence="8" id="KW-0269">Exonuclease</keyword>
<keyword evidence="6" id="KW-0479">Metal-binding</keyword>
<proteinExistence type="inferred from homology"/>
<dbReference type="Gene3D" id="3.30.420.10">
    <property type="entry name" value="Ribonuclease H-like superfamily/Ribonuclease H"/>
    <property type="match status" value="1"/>
</dbReference>
<comment type="subcellular location">
    <subcellularLocation>
        <location evidence="3">Mitochondrion membrane</location>
    </subcellularLocation>
</comment>
<comment type="cofactor">
    <cofactor evidence="1">
        <name>Mn(2+)</name>
        <dbReference type="ChEBI" id="CHEBI:29035"/>
    </cofactor>
</comment>
<dbReference type="Pfam" id="PF01612">
    <property type="entry name" value="DNA_pol_A_exo1"/>
    <property type="match status" value="1"/>
</dbReference>
<feature type="transmembrane region" description="Helical" evidence="14">
    <location>
        <begin position="6"/>
        <end position="26"/>
    </location>
</feature>
<comment type="similarity">
    <text evidence="12">Belongs to the EXD2 family.</text>
</comment>
<evidence type="ECO:0000256" key="11">
    <source>
        <dbReference type="ARBA" id="ARBA00023136"/>
    </source>
</evidence>
<name>A0A8B6H3C1_MYTGA</name>
<evidence type="ECO:0000256" key="2">
    <source>
        <dbReference type="ARBA" id="ARBA00001946"/>
    </source>
</evidence>
<evidence type="ECO:0000256" key="14">
    <source>
        <dbReference type="SAM" id="Phobius"/>
    </source>
</evidence>
<dbReference type="GO" id="GO:0000175">
    <property type="term" value="F:3'-5'-RNA exonuclease activity"/>
    <property type="evidence" value="ECO:0007669"/>
    <property type="project" value="UniProtKB-ARBA"/>
</dbReference>
<dbReference type="EMBL" id="UYJE01009370">
    <property type="protein sequence ID" value="VDI72889.1"/>
    <property type="molecule type" value="Genomic_DNA"/>
</dbReference>
<comment type="cofactor">
    <cofactor evidence="2">
        <name>Mg(2+)</name>
        <dbReference type="ChEBI" id="CHEBI:18420"/>
    </cofactor>
</comment>
<dbReference type="GO" id="GO:0046872">
    <property type="term" value="F:metal ion binding"/>
    <property type="evidence" value="ECO:0007669"/>
    <property type="project" value="UniProtKB-KW"/>
</dbReference>